<evidence type="ECO:0000256" key="8">
    <source>
        <dbReference type="ARBA" id="ARBA00043995"/>
    </source>
</evidence>
<dbReference type="GO" id="GO:0005886">
    <property type="term" value="C:plasma membrane"/>
    <property type="evidence" value="ECO:0007669"/>
    <property type="project" value="UniProtKB-SubCell"/>
</dbReference>
<dbReference type="eggNOG" id="COG1560">
    <property type="taxonomic scope" value="Bacteria"/>
</dbReference>
<comment type="subcellular location">
    <subcellularLocation>
        <location evidence="1">Cell inner membrane</location>
    </subcellularLocation>
</comment>
<dbReference type="PANTHER" id="PTHR30160:SF7">
    <property type="entry name" value="ADP-HEPTOSE--LPS HEPTOSYLTRANSFERASE 2"/>
    <property type="match status" value="1"/>
</dbReference>
<dbReference type="Proteomes" id="UP000005824">
    <property type="component" value="Unassembled WGS sequence"/>
</dbReference>
<keyword evidence="4" id="KW-0328">Glycosyltransferase</keyword>
<dbReference type="EC" id="2.4.99.24" evidence="9"/>
<evidence type="ECO:0000256" key="5">
    <source>
        <dbReference type="ARBA" id="ARBA00022679"/>
    </source>
</evidence>
<dbReference type="eggNOG" id="COG0859">
    <property type="taxonomic scope" value="Bacteria"/>
</dbReference>
<dbReference type="NCBIfam" id="TIGR02195">
    <property type="entry name" value="heptsyl_trn_II"/>
    <property type="match status" value="1"/>
</dbReference>
<dbReference type="GO" id="GO:0008713">
    <property type="term" value="F:ADP-heptose-lipopolysaccharide heptosyltransferase activity"/>
    <property type="evidence" value="ECO:0007669"/>
    <property type="project" value="UniProtKB-EC"/>
</dbReference>
<evidence type="ECO:0000256" key="4">
    <source>
        <dbReference type="ARBA" id="ARBA00022676"/>
    </source>
</evidence>
<dbReference type="GO" id="GO:0009247">
    <property type="term" value="P:glycolipid biosynthetic process"/>
    <property type="evidence" value="ECO:0007669"/>
    <property type="project" value="UniProtKB-ARBA"/>
</dbReference>
<keyword evidence="13" id="KW-1185">Reference proteome</keyword>
<protein>
    <recommendedName>
        <fullName evidence="9">lipopolysaccharide heptosyltransferase II</fullName>
        <ecNumber evidence="9">2.4.99.24</ecNumber>
    </recommendedName>
</protein>
<evidence type="ECO:0000313" key="12">
    <source>
        <dbReference type="EMBL" id="EDY18797.1"/>
    </source>
</evidence>
<dbReference type="GO" id="GO:0016746">
    <property type="term" value="F:acyltransferase activity"/>
    <property type="evidence" value="ECO:0007669"/>
    <property type="project" value="UniProtKB-KW"/>
</dbReference>
<dbReference type="InterPro" id="IPR004960">
    <property type="entry name" value="LipA_acyltrans"/>
</dbReference>
<dbReference type="CDD" id="cd03789">
    <property type="entry name" value="GT9_LPS_heptosyltransferase"/>
    <property type="match status" value="1"/>
</dbReference>
<keyword evidence="6 11" id="KW-0472">Membrane</keyword>
<evidence type="ECO:0000256" key="7">
    <source>
        <dbReference type="ARBA" id="ARBA00023315"/>
    </source>
</evidence>
<evidence type="ECO:0000256" key="11">
    <source>
        <dbReference type="SAM" id="Phobius"/>
    </source>
</evidence>
<comment type="similarity">
    <text evidence="8">Belongs to the glycosyltransferase 9 family.</text>
</comment>
<evidence type="ECO:0000256" key="1">
    <source>
        <dbReference type="ARBA" id="ARBA00004533"/>
    </source>
</evidence>
<evidence type="ECO:0000256" key="3">
    <source>
        <dbReference type="ARBA" id="ARBA00022519"/>
    </source>
</evidence>
<dbReference type="Gene3D" id="3.40.50.2000">
    <property type="entry name" value="Glycogen Phosphorylase B"/>
    <property type="match status" value="2"/>
</dbReference>
<dbReference type="SUPFAM" id="SSF53756">
    <property type="entry name" value="UDP-Glycosyltransferase/glycogen phosphorylase"/>
    <property type="match status" value="1"/>
</dbReference>
<dbReference type="InterPro" id="IPR002201">
    <property type="entry name" value="Glyco_trans_9"/>
</dbReference>
<dbReference type="InterPro" id="IPR011910">
    <property type="entry name" value="RfaF"/>
</dbReference>
<dbReference type="PANTHER" id="PTHR30160">
    <property type="entry name" value="TETRAACYLDISACCHARIDE 4'-KINASE-RELATED"/>
    <property type="match status" value="1"/>
</dbReference>
<dbReference type="RefSeq" id="WP_006980780.1">
    <property type="nucleotide sequence ID" value="NZ_ABVL01000010.1"/>
</dbReference>
<keyword evidence="11" id="KW-0812">Transmembrane</keyword>
<keyword evidence="3" id="KW-0997">Cell inner membrane</keyword>
<dbReference type="GO" id="GO:0005829">
    <property type="term" value="C:cytosol"/>
    <property type="evidence" value="ECO:0007669"/>
    <property type="project" value="TreeGrafter"/>
</dbReference>
<evidence type="ECO:0000256" key="10">
    <source>
        <dbReference type="ARBA" id="ARBA00047503"/>
    </source>
</evidence>
<keyword evidence="5 12" id="KW-0808">Transferase</keyword>
<name>B4D3G7_9BACT</name>
<evidence type="ECO:0000256" key="6">
    <source>
        <dbReference type="ARBA" id="ARBA00023136"/>
    </source>
</evidence>
<keyword evidence="2" id="KW-1003">Cell membrane</keyword>
<dbReference type="AlphaFoldDB" id="B4D3G7"/>
<feature type="transmembrane region" description="Helical" evidence="11">
    <location>
        <begin position="12"/>
        <end position="39"/>
    </location>
</feature>
<comment type="caution">
    <text evidence="12">The sequence shown here is derived from an EMBL/GenBank/DDBJ whole genome shotgun (WGS) entry which is preliminary data.</text>
</comment>
<dbReference type="Pfam" id="PF01075">
    <property type="entry name" value="Glyco_transf_9"/>
    <property type="match status" value="1"/>
</dbReference>
<dbReference type="GO" id="GO:0009244">
    <property type="term" value="P:lipopolysaccharide core region biosynthetic process"/>
    <property type="evidence" value="ECO:0007669"/>
    <property type="project" value="TreeGrafter"/>
</dbReference>
<sequence>MDRLVFAIYRLASAAICLLPLTGIFRLGWLLGSLAYYVASSYRQLVLRNLLIAFHEEKSRAEIRALARRHFATLGANLLCSIKIPRLPREEIRSLVTIEGLEEMKADGIDGAGFVFVISHLGSWELFAQLTPIIFECKVGTIFQALGNPYIDAEVRRDRARLGLELFERKEGIVHASQFIRAGGGVGILIDQHAGDAGLWCPFFNRLASTTTLPAMLALRTSGWLVPAAVYTDGVARWRCVISKGLRAEGQSVEAATVSINRLLEQQIRRQPEDWFWVHNRWKTPKPKFLLQGYKRGVALAPGTTAKDLQPFRILIRGSNWLGDAIMSVPAVRAIKRGRIDAHVTILTPAKLADVWKSVEEVDEVLTIERDDSIRSVAKRLRWTYDVAILFPNSLRVALEVWLAEIPRRVGYPGHQRRSLLNQVFAPKKKKKDLKRPEHQVHHYLALAEFVGADIKGALKNLPANPPVKRERPVIGLCPGAEYGPAKRWLPERFAQVVRIVQECTGAEWKIFGVEKDRPIVDTILTAAKVPCTDLVGKTTLEELMAQLQTCDLLLTNDTGTMHLASFLGVPTVSIFGSTEPTLTGPLGVQHRVLRHHVACSPCFLRECPIDFRCMTAIGVTEVVEAVLTALPD</sequence>
<organism evidence="12 13">
    <name type="scientific">Chthoniobacter flavus Ellin428</name>
    <dbReference type="NCBI Taxonomy" id="497964"/>
    <lineage>
        <taxon>Bacteria</taxon>
        <taxon>Pseudomonadati</taxon>
        <taxon>Verrucomicrobiota</taxon>
        <taxon>Spartobacteria</taxon>
        <taxon>Chthoniobacterales</taxon>
        <taxon>Chthoniobacteraceae</taxon>
        <taxon>Chthoniobacter</taxon>
    </lineage>
</organism>
<reference evidence="12 13" key="1">
    <citation type="journal article" date="2011" name="J. Bacteriol.">
        <title>Genome sequence of Chthoniobacter flavus Ellin428, an aerobic heterotrophic soil bacterium.</title>
        <authorList>
            <person name="Kant R."/>
            <person name="van Passel M.W."/>
            <person name="Palva A."/>
            <person name="Lucas S."/>
            <person name="Lapidus A."/>
            <person name="Glavina Del Rio T."/>
            <person name="Dalin E."/>
            <person name="Tice H."/>
            <person name="Bruce D."/>
            <person name="Goodwin L."/>
            <person name="Pitluck S."/>
            <person name="Larimer F.W."/>
            <person name="Land M.L."/>
            <person name="Hauser L."/>
            <person name="Sangwan P."/>
            <person name="de Vos W.M."/>
            <person name="Janssen P.H."/>
            <person name="Smidt H."/>
        </authorList>
    </citation>
    <scope>NUCLEOTIDE SEQUENCE [LARGE SCALE GENOMIC DNA]</scope>
    <source>
        <strain evidence="12 13">Ellin428</strain>
    </source>
</reference>
<evidence type="ECO:0000256" key="9">
    <source>
        <dbReference type="ARBA" id="ARBA00044042"/>
    </source>
</evidence>
<gene>
    <name evidence="12" type="ORF">CfE428DRAFT_3455</name>
</gene>
<dbReference type="STRING" id="497964.CfE428DRAFT_3455"/>
<dbReference type="EMBL" id="ABVL01000010">
    <property type="protein sequence ID" value="EDY18797.1"/>
    <property type="molecule type" value="Genomic_DNA"/>
</dbReference>
<comment type="catalytic activity">
    <reaction evidence="10">
        <text>an L-alpha-D-Hep-(1-&gt;5)-[alpha-Kdo-(2-&gt;4)]-alpha-Kdo-(2-&gt;6)-lipid A + ADP-L-glycero-beta-D-manno-heptose = an L-alpha-D-Hep-(1-&gt;3)-L-alpha-D-Hep-(1-&gt;5)-[alpha-Kdo-(2-&gt;4)]-alpha-Kdo-(2-&gt;6)-lipid A + ADP + H(+)</text>
        <dbReference type="Rhea" id="RHEA:74071"/>
        <dbReference type="ChEBI" id="CHEBI:15378"/>
        <dbReference type="ChEBI" id="CHEBI:61506"/>
        <dbReference type="ChEBI" id="CHEBI:193068"/>
        <dbReference type="ChEBI" id="CHEBI:193069"/>
        <dbReference type="ChEBI" id="CHEBI:456216"/>
        <dbReference type="EC" id="2.4.99.24"/>
    </reaction>
</comment>
<evidence type="ECO:0000313" key="13">
    <source>
        <dbReference type="Proteomes" id="UP000005824"/>
    </source>
</evidence>
<proteinExistence type="inferred from homology"/>
<accession>B4D3G7</accession>
<dbReference type="CDD" id="cd07984">
    <property type="entry name" value="LPLAT_LABLAT-like"/>
    <property type="match status" value="1"/>
</dbReference>
<dbReference type="InterPro" id="IPR051199">
    <property type="entry name" value="LPS_LOS_Heptosyltrfase"/>
</dbReference>
<keyword evidence="7" id="KW-0012">Acyltransferase</keyword>
<keyword evidence="11" id="KW-1133">Transmembrane helix</keyword>
<dbReference type="InParanoid" id="B4D3G7"/>
<evidence type="ECO:0000256" key="2">
    <source>
        <dbReference type="ARBA" id="ARBA00022475"/>
    </source>
</evidence>
<dbReference type="Pfam" id="PF03279">
    <property type="entry name" value="Lip_A_acyltrans"/>
    <property type="match status" value="1"/>
</dbReference>